<organism evidence="1 2">
    <name type="scientific">Pluteus cervinus</name>
    <dbReference type="NCBI Taxonomy" id="181527"/>
    <lineage>
        <taxon>Eukaryota</taxon>
        <taxon>Fungi</taxon>
        <taxon>Dikarya</taxon>
        <taxon>Basidiomycota</taxon>
        <taxon>Agaricomycotina</taxon>
        <taxon>Agaricomycetes</taxon>
        <taxon>Agaricomycetidae</taxon>
        <taxon>Agaricales</taxon>
        <taxon>Pluteineae</taxon>
        <taxon>Pluteaceae</taxon>
        <taxon>Pluteus</taxon>
    </lineage>
</organism>
<gene>
    <name evidence="1" type="ORF">BDN72DRAFT_844495</name>
</gene>
<evidence type="ECO:0000313" key="1">
    <source>
        <dbReference type="EMBL" id="TFK66342.1"/>
    </source>
</evidence>
<proteinExistence type="predicted"/>
<evidence type="ECO:0000313" key="2">
    <source>
        <dbReference type="Proteomes" id="UP000308600"/>
    </source>
</evidence>
<protein>
    <submittedName>
        <fullName evidence="1">Uncharacterized protein</fullName>
    </submittedName>
</protein>
<reference evidence="1 2" key="1">
    <citation type="journal article" date="2019" name="Nat. Ecol. Evol.">
        <title>Megaphylogeny resolves global patterns of mushroom evolution.</title>
        <authorList>
            <person name="Varga T."/>
            <person name="Krizsan K."/>
            <person name="Foldi C."/>
            <person name="Dima B."/>
            <person name="Sanchez-Garcia M."/>
            <person name="Sanchez-Ramirez S."/>
            <person name="Szollosi G.J."/>
            <person name="Szarkandi J.G."/>
            <person name="Papp V."/>
            <person name="Albert L."/>
            <person name="Andreopoulos W."/>
            <person name="Angelini C."/>
            <person name="Antonin V."/>
            <person name="Barry K.W."/>
            <person name="Bougher N.L."/>
            <person name="Buchanan P."/>
            <person name="Buyck B."/>
            <person name="Bense V."/>
            <person name="Catcheside P."/>
            <person name="Chovatia M."/>
            <person name="Cooper J."/>
            <person name="Damon W."/>
            <person name="Desjardin D."/>
            <person name="Finy P."/>
            <person name="Geml J."/>
            <person name="Haridas S."/>
            <person name="Hughes K."/>
            <person name="Justo A."/>
            <person name="Karasinski D."/>
            <person name="Kautmanova I."/>
            <person name="Kiss B."/>
            <person name="Kocsube S."/>
            <person name="Kotiranta H."/>
            <person name="LaButti K.M."/>
            <person name="Lechner B.E."/>
            <person name="Liimatainen K."/>
            <person name="Lipzen A."/>
            <person name="Lukacs Z."/>
            <person name="Mihaltcheva S."/>
            <person name="Morgado L.N."/>
            <person name="Niskanen T."/>
            <person name="Noordeloos M.E."/>
            <person name="Ohm R.A."/>
            <person name="Ortiz-Santana B."/>
            <person name="Ovrebo C."/>
            <person name="Racz N."/>
            <person name="Riley R."/>
            <person name="Savchenko A."/>
            <person name="Shiryaev A."/>
            <person name="Soop K."/>
            <person name="Spirin V."/>
            <person name="Szebenyi C."/>
            <person name="Tomsovsky M."/>
            <person name="Tulloss R.E."/>
            <person name="Uehling J."/>
            <person name="Grigoriev I.V."/>
            <person name="Vagvolgyi C."/>
            <person name="Papp T."/>
            <person name="Martin F.M."/>
            <person name="Miettinen O."/>
            <person name="Hibbett D.S."/>
            <person name="Nagy L.G."/>
        </authorList>
    </citation>
    <scope>NUCLEOTIDE SEQUENCE [LARGE SCALE GENOMIC DNA]</scope>
    <source>
        <strain evidence="1 2">NL-1719</strain>
    </source>
</reference>
<dbReference type="Proteomes" id="UP000308600">
    <property type="component" value="Unassembled WGS sequence"/>
</dbReference>
<name>A0ACD3AL60_9AGAR</name>
<keyword evidence="2" id="KW-1185">Reference proteome</keyword>
<sequence length="489" mass="53820">MEDEKLESPGLQAPLHNSSAPRDREPDELANLRKWQEQRLERKLRGEYESAVLHLSELINDNLKSPMRISSVRVEGAKNTRQSFLGFLINPFLANEDASDLESLLRTTRYISHRLQETDIFQHVEAKIERARDVLADANDVDIVFKTRERGRLFLNTSTELGNNEGSASATGRIRNVFGGAETFEANVSFGTKTRRSYRASLGAPLTPDLGTYGELIAYGLDRDNSSWASSTEGLRGIKALARTGTLKTGLHEVSYEAVLRHIRDIKPTASVSIREAAGQSVKSAISHSYSIDTRDDRIASTQGFYAKFFHEFAGLGGDTSFYKTEAEGQVSRPVSENVSFSLAARVGLLHGVGKSPLFPDRFQLGGPLSVRGFKNNALGPRDGPDSLGGDLYWSAGVSIISNIPRRAHWPIKFHGWVNAGRLDAMNKNLSLQDNIRDTVSKPSISAGVGLIYRFDPIRMEVNFGVPLVASKSDGTRKGIQVGVGLEFL</sequence>
<accession>A0ACD3AL60</accession>
<dbReference type="EMBL" id="ML208408">
    <property type="protein sequence ID" value="TFK66342.1"/>
    <property type="molecule type" value="Genomic_DNA"/>
</dbReference>